<keyword evidence="3" id="KW-0561">Oxygen transport</keyword>
<dbReference type="PROSITE" id="PS50125">
    <property type="entry name" value="GUANYLATE_CYCLASE_2"/>
    <property type="match status" value="1"/>
</dbReference>
<dbReference type="KEGG" id="lmat:92513086"/>
<dbReference type="InterPro" id="IPR012292">
    <property type="entry name" value="Globin/Proto"/>
</dbReference>
<accession>A0A836GUM8</accession>
<dbReference type="SUPFAM" id="SSF55073">
    <property type="entry name" value="Nucleotide cyclase"/>
    <property type="match status" value="1"/>
</dbReference>
<keyword evidence="5" id="KW-0408">Iron</keyword>
<dbReference type="OrthoDB" id="2021138at2759"/>
<dbReference type="SUPFAM" id="SSF46458">
    <property type="entry name" value="Globin-like"/>
    <property type="match status" value="2"/>
</dbReference>
<feature type="region of interest" description="Disordered" evidence="6">
    <location>
        <begin position="1"/>
        <end position="75"/>
    </location>
</feature>
<evidence type="ECO:0000256" key="3">
    <source>
        <dbReference type="ARBA" id="ARBA00022621"/>
    </source>
</evidence>
<dbReference type="Proteomes" id="UP000673552">
    <property type="component" value="Chromosome 28"/>
</dbReference>
<evidence type="ECO:0000256" key="4">
    <source>
        <dbReference type="ARBA" id="ARBA00022723"/>
    </source>
</evidence>
<dbReference type="SMART" id="SM00044">
    <property type="entry name" value="CYCc"/>
    <property type="match status" value="1"/>
</dbReference>
<feature type="domain" description="Guanylate cyclase" evidence="7">
    <location>
        <begin position="445"/>
        <end position="583"/>
    </location>
</feature>
<dbReference type="GO" id="GO:0009190">
    <property type="term" value="P:cyclic nucleotide biosynthetic process"/>
    <property type="evidence" value="ECO:0007669"/>
    <property type="project" value="InterPro"/>
</dbReference>
<evidence type="ECO:0000256" key="1">
    <source>
        <dbReference type="ARBA" id="ARBA00022448"/>
    </source>
</evidence>
<keyword evidence="1" id="KW-0813">Transport</keyword>
<dbReference type="EMBL" id="JAFEUZ010000028">
    <property type="protein sequence ID" value="KAG5474242.1"/>
    <property type="molecule type" value="Genomic_DNA"/>
</dbReference>
<dbReference type="CDD" id="cd01040">
    <property type="entry name" value="Mb-like"/>
    <property type="match status" value="2"/>
</dbReference>
<evidence type="ECO:0000259" key="7">
    <source>
        <dbReference type="PROSITE" id="PS50125"/>
    </source>
</evidence>
<dbReference type="PANTHER" id="PTHR46458">
    <property type="entry name" value="BLR2807 PROTEIN"/>
    <property type="match status" value="1"/>
</dbReference>
<dbReference type="GeneID" id="92513086"/>
<keyword evidence="9" id="KW-1185">Reference proteome</keyword>
<dbReference type="Pfam" id="PF00042">
    <property type="entry name" value="Globin"/>
    <property type="match status" value="1"/>
</dbReference>
<dbReference type="Gene3D" id="1.10.490.10">
    <property type="entry name" value="Globins"/>
    <property type="match status" value="2"/>
</dbReference>
<dbReference type="GO" id="GO:0019825">
    <property type="term" value="F:oxygen binding"/>
    <property type="evidence" value="ECO:0007669"/>
    <property type="project" value="InterPro"/>
</dbReference>
<dbReference type="InterPro" id="IPR029787">
    <property type="entry name" value="Nucleotide_cyclase"/>
</dbReference>
<reference evidence="8 9" key="1">
    <citation type="submission" date="2021-03" db="EMBL/GenBank/DDBJ databases">
        <title>Leishmania (Mundinia) martiniquensis Genome sequencing and assembly.</title>
        <authorList>
            <person name="Almutairi H."/>
            <person name="Gatherer D."/>
        </authorList>
    </citation>
    <scope>NUCLEOTIDE SEQUENCE [LARGE SCALE GENOMIC DNA]</scope>
    <source>
        <strain evidence="8">LSCM1</strain>
    </source>
</reference>
<dbReference type="InterPro" id="IPR009050">
    <property type="entry name" value="Globin-like_sf"/>
</dbReference>
<dbReference type="GO" id="GO:0035556">
    <property type="term" value="P:intracellular signal transduction"/>
    <property type="evidence" value="ECO:0007669"/>
    <property type="project" value="InterPro"/>
</dbReference>
<sequence length="678" mass="76689">MGAGASRQQRRRRRPSMLAENPRPRPLPTETVSTAGKRLEILGQYNNVSSASDATPHSRRREWGSGDTGGRSSELEDDMQRLGSLQDGHVGPCEQVFHDALVNAAHQLRARQHDSCASISKVEVEALMLLTRELENLKQMMKCSVFTVEGTWKILEKEGMVERFGQQLYDELLTQNPRLRVHFYGVNLEEQSNALLRMVGTAVHFYEKPQVTVEMLTKAGARHRGYGVNGKIFVEMRDAFFKVFPKFVGTDVFQASEEEWQKFWKRVLDLMMKGSESPEGERYGKVYEEQTRSKIQSDFKLISMRQRECDTRHQFISVMYGKAIDLYGDLSKFEVLKDLRARERVFESLVDLISNIHDKKYSQEYMRELGRRYTVYNVTVEGLQSFAEPFLFTCRHFLEDEWDAAVESRFLWLFEYIVVGVSAGMSSDIKTAEDLRAASSSVSFGLIVTDIEAKTTLWRTQPEAMSLAVKNYQAIVRHLIAEYGAYEVKAVDDSFTIVTTDVLVAVKLSLSIQLELMRMAPVAEGFSMVGDTEGRGDARAWDDHTLRVRIGVEHCTDARAAYDPVHRRYEYYGRSVNRGACIGSAASGGQILLSRESYQHLKCIPEFRGEPCPHSLRSIELTNSSPTTDSRGLDHFIAVSDAGLVSFKGLGESVHLVSLVPRCLAGRQFVERVANASP</sequence>
<evidence type="ECO:0000313" key="8">
    <source>
        <dbReference type="EMBL" id="KAG5474242.1"/>
    </source>
</evidence>
<evidence type="ECO:0000256" key="5">
    <source>
        <dbReference type="ARBA" id="ARBA00023004"/>
    </source>
</evidence>
<organism evidence="8 9">
    <name type="scientific">Leishmania martiniquensis</name>
    <dbReference type="NCBI Taxonomy" id="1580590"/>
    <lineage>
        <taxon>Eukaryota</taxon>
        <taxon>Discoba</taxon>
        <taxon>Euglenozoa</taxon>
        <taxon>Kinetoplastea</taxon>
        <taxon>Metakinetoplastina</taxon>
        <taxon>Trypanosomatida</taxon>
        <taxon>Trypanosomatidae</taxon>
        <taxon>Leishmaniinae</taxon>
        <taxon>Leishmania</taxon>
    </lineage>
</organism>
<dbReference type="InterPro" id="IPR050532">
    <property type="entry name" value="Globin-like_OT"/>
</dbReference>
<dbReference type="GO" id="GO:0020037">
    <property type="term" value="F:heme binding"/>
    <property type="evidence" value="ECO:0007669"/>
    <property type="project" value="InterPro"/>
</dbReference>
<gene>
    <name evidence="8" type="ORF">LSCM1_03020</name>
</gene>
<proteinExistence type="predicted"/>
<evidence type="ECO:0000256" key="6">
    <source>
        <dbReference type="SAM" id="MobiDB-lite"/>
    </source>
</evidence>
<keyword evidence="2" id="KW-0349">Heme</keyword>
<evidence type="ECO:0000313" key="9">
    <source>
        <dbReference type="Proteomes" id="UP000673552"/>
    </source>
</evidence>
<evidence type="ECO:0000256" key="2">
    <source>
        <dbReference type="ARBA" id="ARBA00022617"/>
    </source>
</evidence>
<name>A0A836GUM8_9TRYP</name>
<dbReference type="GO" id="GO:0005344">
    <property type="term" value="F:oxygen carrier activity"/>
    <property type="evidence" value="ECO:0007669"/>
    <property type="project" value="UniProtKB-KW"/>
</dbReference>
<dbReference type="AlphaFoldDB" id="A0A836GUM8"/>
<feature type="compositionally biased region" description="Polar residues" evidence="6">
    <location>
        <begin position="44"/>
        <end position="55"/>
    </location>
</feature>
<dbReference type="InterPro" id="IPR000971">
    <property type="entry name" value="Globin"/>
</dbReference>
<comment type="caution">
    <text evidence="8">The sequence shown here is derived from an EMBL/GenBank/DDBJ whole genome shotgun (WGS) entry which is preliminary data.</text>
</comment>
<protein>
    <recommendedName>
        <fullName evidence="7">Guanylate cyclase domain-containing protein</fullName>
    </recommendedName>
</protein>
<dbReference type="InterPro" id="IPR044399">
    <property type="entry name" value="Mb-like_M"/>
</dbReference>
<dbReference type="PANTHER" id="PTHR46458:SF1">
    <property type="entry name" value="GEO09476P1"/>
    <property type="match status" value="1"/>
</dbReference>
<dbReference type="InterPro" id="IPR001054">
    <property type="entry name" value="A/G_cyclase"/>
</dbReference>
<dbReference type="RefSeq" id="XP_067177184.1">
    <property type="nucleotide sequence ID" value="XM_067320574.1"/>
</dbReference>
<dbReference type="GO" id="GO:0046872">
    <property type="term" value="F:metal ion binding"/>
    <property type="evidence" value="ECO:0007669"/>
    <property type="project" value="UniProtKB-KW"/>
</dbReference>
<keyword evidence="4" id="KW-0479">Metal-binding</keyword>
<dbReference type="Gene3D" id="3.30.70.1230">
    <property type="entry name" value="Nucleotide cyclase"/>
    <property type="match status" value="1"/>
</dbReference>
<dbReference type="Pfam" id="PF00211">
    <property type="entry name" value="Guanylate_cyc"/>
    <property type="match status" value="1"/>
</dbReference>